<feature type="domain" description="AAA+ ATPase" evidence="3">
    <location>
        <begin position="13"/>
        <end position="186"/>
    </location>
</feature>
<dbReference type="Gene3D" id="3.40.50.300">
    <property type="entry name" value="P-loop containing nucleotide triphosphate hydrolases"/>
    <property type="match status" value="1"/>
</dbReference>
<dbReference type="STRING" id="1686286.GCA_900092335_00866"/>
<dbReference type="SUPFAM" id="SSF52540">
    <property type="entry name" value="P-loop containing nucleoside triphosphate hydrolases"/>
    <property type="match status" value="1"/>
</dbReference>
<evidence type="ECO:0000313" key="5">
    <source>
        <dbReference type="Proteomes" id="UP000318080"/>
    </source>
</evidence>
<dbReference type="GO" id="GO:0016887">
    <property type="term" value="F:ATP hydrolysis activity"/>
    <property type="evidence" value="ECO:0007669"/>
    <property type="project" value="InterPro"/>
</dbReference>
<dbReference type="EMBL" id="VHIR01000005">
    <property type="protein sequence ID" value="TQE43946.1"/>
    <property type="molecule type" value="Genomic_DNA"/>
</dbReference>
<organism evidence="4 5">
    <name type="scientific">Corynebacterium phoceense</name>
    <dbReference type="NCBI Taxonomy" id="1686286"/>
    <lineage>
        <taxon>Bacteria</taxon>
        <taxon>Bacillati</taxon>
        <taxon>Actinomycetota</taxon>
        <taxon>Actinomycetes</taxon>
        <taxon>Mycobacteriales</taxon>
        <taxon>Corynebacteriaceae</taxon>
        <taxon>Corynebacterium</taxon>
    </lineage>
</organism>
<evidence type="ECO:0000256" key="2">
    <source>
        <dbReference type="ARBA" id="ARBA00022840"/>
    </source>
</evidence>
<evidence type="ECO:0000259" key="3">
    <source>
        <dbReference type="SMART" id="SM00382"/>
    </source>
</evidence>
<accession>A0A540R880</accession>
<dbReference type="AlphaFoldDB" id="A0A540R880"/>
<dbReference type="InterPro" id="IPR003439">
    <property type="entry name" value="ABC_transporter-like_ATP-bd"/>
</dbReference>
<dbReference type="Pfam" id="PF00005">
    <property type="entry name" value="ABC_tran"/>
    <property type="match status" value="1"/>
</dbReference>
<evidence type="ECO:0000313" key="4">
    <source>
        <dbReference type="EMBL" id="TQE43946.1"/>
    </source>
</evidence>
<gene>
    <name evidence="4" type="ORF">EJK80_05240</name>
</gene>
<dbReference type="InterPro" id="IPR027417">
    <property type="entry name" value="P-loop_NTPase"/>
</dbReference>
<keyword evidence="1" id="KW-0547">Nucleotide-binding</keyword>
<proteinExistence type="predicted"/>
<sequence>MKNTPALNFELAQGLTHGLVGANGVGKTTLLRMMAGQFPSMGLRVFGEEPFDNQRVMDRTILMGIDNPLFDGWNVKKLFRIGQVRWKTWNQDRADELVDAFELPVQNYSSLSRGQKSAMGFIFAVASGCELMLLDEPYLGLDVQRRQVFFDVMREEQGTRTIVVSTHHLSEIEGYLDTILLLSDEPLSGPIDEIVDSIVAVSGHASQLDRALGRLQLPVLARESSTLADRAIIDARPKFAQCVFDQAKDLGLRAQEVTLEEAVLALGEA</sequence>
<dbReference type="InterPro" id="IPR003593">
    <property type="entry name" value="AAA+_ATPase"/>
</dbReference>
<dbReference type="GO" id="GO:0005524">
    <property type="term" value="F:ATP binding"/>
    <property type="evidence" value="ECO:0007669"/>
    <property type="project" value="UniProtKB-KW"/>
</dbReference>
<reference evidence="4 5" key="1">
    <citation type="submission" date="2019-06" db="EMBL/GenBank/DDBJ databases">
        <title>Draft genome of C. phoceense Strain 272.</title>
        <authorList>
            <person name="Pacheco L.G.C."/>
            <person name="Barberis C.M."/>
            <person name="Almuzara M.N."/>
            <person name="Traglia G.M."/>
            <person name="Santos C.S."/>
            <person name="Rocha D.J.P.G."/>
            <person name="Aguiar E.R.G.R."/>
            <person name="Vay C.A."/>
        </authorList>
    </citation>
    <scope>NUCLEOTIDE SEQUENCE [LARGE SCALE GENOMIC DNA]</scope>
    <source>
        <strain evidence="4 5">272</strain>
    </source>
</reference>
<evidence type="ECO:0000256" key="1">
    <source>
        <dbReference type="ARBA" id="ARBA00022741"/>
    </source>
</evidence>
<keyword evidence="2 4" id="KW-0067">ATP-binding</keyword>
<keyword evidence="5" id="KW-1185">Reference proteome</keyword>
<dbReference type="PANTHER" id="PTHR43158:SF2">
    <property type="entry name" value="SKFA PEPTIDE EXPORT ATP-BINDING PROTEIN SKFE"/>
    <property type="match status" value="1"/>
</dbReference>
<dbReference type="PANTHER" id="PTHR43158">
    <property type="entry name" value="SKFA PEPTIDE EXPORT ATP-BINDING PROTEIN SKFE"/>
    <property type="match status" value="1"/>
</dbReference>
<protein>
    <submittedName>
        <fullName evidence="4">ATP-binding cassette domain-containing protein</fullName>
    </submittedName>
</protein>
<dbReference type="SMART" id="SM00382">
    <property type="entry name" value="AAA"/>
    <property type="match status" value="1"/>
</dbReference>
<name>A0A540R880_9CORY</name>
<dbReference type="Proteomes" id="UP000318080">
    <property type="component" value="Unassembled WGS sequence"/>
</dbReference>
<comment type="caution">
    <text evidence="4">The sequence shown here is derived from an EMBL/GenBank/DDBJ whole genome shotgun (WGS) entry which is preliminary data.</text>
</comment>